<evidence type="ECO:0000256" key="1">
    <source>
        <dbReference type="SAM" id="MobiDB-lite"/>
    </source>
</evidence>
<reference evidence="2" key="1">
    <citation type="submission" date="2021-03" db="EMBL/GenBank/DDBJ databases">
        <title>Evolutionary innovations through gain and loss of genes in the ectomycorrhizal Boletales.</title>
        <authorList>
            <person name="Wu G."/>
            <person name="Miyauchi S."/>
            <person name="Morin E."/>
            <person name="Yang Z.-L."/>
            <person name="Xu J."/>
            <person name="Martin F.M."/>
        </authorList>
    </citation>
    <scope>NUCLEOTIDE SEQUENCE</scope>
    <source>
        <strain evidence="2">BR01</strain>
    </source>
</reference>
<sequence>MAQVTLDSPPTSVRPLPPSAEQINMDLTVAQSHVPTSPHATVPSNSARTSVVPASSHHGVESTSESKTSKVPLDHAGHLVSMCMVHATTEKPPSSVVDQFRCDFIKFFLGVHDLSDQFSPGVNFGPQFKLCGGKAGASTIENDHDFQVARSALSKKKKEACVVSVEFDVDVMDSYRIRKRPILQVDKDDELNELSYPTKIPRIENFSDNAQLHGSIILQLKVKWVCDKHSGEHGERGHCWVSPTGNHIGLNNCRLKQWAASIAAGDATKHEPPHTIDFDGLRDGRLDVKSCGRTGPCSSAAATPDATTMLLTAVTSLMANQLVSKTPAVDFLTTPKRHRAREVSLPCSPVPITGTELHSCLNDFFDQKGIDLRATEDLLTQLEFTPDIISDVLISRLCEVLMVVEGRGLKLQAFAREWSERLQLKKHCAK</sequence>
<dbReference type="EMBL" id="JAGFBS010000053">
    <property type="protein sequence ID" value="KAG6370347.1"/>
    <property type="molecule type" value="Genomic_DNA"/>
</dbReference>
<protein>
    <submittedName>
        <fullName evidence="2">Uncharacterized protein</fullName>
    </submittedName>
</protein>
<feature type="compositionally biased region" description="Polar residues" evidence="1">
    <location>
        <begin position="34"/>
        <end position="53"/>
    </location>
</feature>
<gene>
    <name evidence="2" type="ORF">JVT61DRAFT_12155</name>
</gene>
<evidence type="ECO:0000313" key="2">
    <source>
        <dbReference type="EMBL" id="KAG6370347.1"/>
    </source>
</evidence>
<dbReference type="AlphaFoldDB" id="A0A8I2YEH5"/>
<proteinExistence type="predicted"/>
<dbReference type="OrthoDB" id="3261928at2759"/>
<dbReference type="Proteomes" id="UP000683000">
    <property type="component" value="Unassembled WGS sequence"/>
</dbReference>
<comment type="caution">
    <text evidence="2">The sequence shown here is derived from an EMBL/GenBank/DDBJ whole genome shotgun (WGS) entry which is preliminary data.</text>
</comment>
<organism evidence="2 3">
    <name type="scientific">Boletus reticuloceps</name>
    <dbReference type="NCBI Taxonomy" id="495285"/>
    <lineage>
        <taxon>Eukaryota</taxon>
        <taxon>Fungi</taxon>
        <taxon>Dikarya</taxon>
        <taxon>Basidiomycota</taxon>
        <taxon>Agaricomycotina</taxon>
        <taxon>Agaricomycetes</taxon>
        <taxon>Agaricomycetidae</taxon>
        <taxon>Boletales</taxon>
        <taxon>Boletineae</taxon>
        <taxon>Boletaceae</taxon>
        <taxon>Boletoideae</taxon>
        <taxon>Boletus</taxon>
    </lineage>
</organism>
<feature type="region of interest" description="Disordered" evidence="1">
    <location>
        <begin position="34"/>
        <end position="71"/>
    </location>
</feature>
<accession>A0A8I2YEH5</accession>
<evidence type="ECO:0000313" key="3">
    <source>
        <dbReference type="Proteomes" id="UP000683000"/>
    </source>
</evidence>
<name>A0A8I2YEH5_9AGAM</name>
<keyword evidence="3" id="KW-1185">Reference proteome</keyword>